<protein>
    <submittedName>
        <fullName evidence="1">Uncharacterized protein</fullName>
    </submittedName>
</protein>
<dbReference type="KEGG" id="aarc:G127AT_06185"/>
<accession>A0A975FPT6</accession>
<evidence type="ECO:0000313" key="1">
    <source>
        <dbReference type="EMBL" id="QTX05789.1"/>
    </source>
</evidence>
<gene>
    <name evidence="1" type="ORF">G127AT_06185</name>
</gene>
<dbReference type="Proteomes" id="UP000671914">
    <property type="component" value="Chromosome"/>
</dbReference>
<keyword evidence="2" id="KW-1185">Reference proteome</keyword>
<sequence>MSDMTTIKVAVGDRDALKSIAAESGVTLGDALRALIREHERSRLIRELNEWEPDEEYLAEREEWDRADLGTAAG</sequence>
<dbReference type="EMBL" id="CP071696">
    <property type="protein sequence ID" value="QTX05789.1"/>
    <property type="molecule type" value="Genomic_DNA"/>
</dbReference>
<evidence type="ECO:0000313" key="2">
    <source>
        <dbReference type="Proteomes" id="UP000671914"/>
    </source>
</evidence>
<name>A0A975FPT6_9MICO</name>
<reference evidence="1" key="1">
    <citation type="submission" date="2021-03" db="EMBL/GenBank/DDBJ databases">
        <title>Agromyces archimandritus sp. nov., isolated from the cockroach Archimandrita tessellata.</title>
        <authorList>
            <person name="Guzman J."/>
            <person name="Ortuzar M."/>
            <person name="Poehlein A."/>
            <person name="Daniel R."/>
            <person name="Trujillo M."/>
            <person name="Vilcinskas A."/>
        </authorList>
    </citation>
    <scope>NUCLEOTIDE SEQUENCE</scope>
    <source>
        <strain evidence="1">G127AT</strain>
    </source>
</reference>
<proteinExistence type="predicted"/>
<dbReference type="RefSeq" id="WP_210901108.1">
    <property type="nucleotide sequence ID" value="NZ_CP071696.1"/>
</dbReference>
<dbReference type="AlphaFoldDB" id="A0A975FPT6"/>
<organism evidence="1 2">
    <name type="scientific">Agromyces archimandritae</name>
    <dbReference type="NCBI Taxonomy" id="2781962"/>
    <lineage>
        <taxon>Bacteria</taxon>
        <taxon>Bacillati</taxon>
        <taxon>Actinomycetota</taxon>
        <taxon>Actinomycetes</taxon>
        <taxon>Micrococcales</taxon>
        <taxon>Microbacteriaceae</taxon>
        <taxon>Agromyces</taxon>
    </lineage>
</organism>